<dbReference type="EMBL" id="AP027143">
    <property type="protein sequence ID" value="BDV36142.1"/>
    <property type="molecule type" value="Genomic_DNA"/>
</dbReference>
<accession>A0ABM8EDQ7</accession>
<geneLocation type="plasmid" evidence="1 2">
    <name>pSS37A-Re-1</name>
</geneLocation>
<gene>
    <name evidence="1" type="ORF">SS37A_36720</name>
</gene>
<keyword evidence="2" id="KW-1185">Reference proteome</keyword>
<dbReference type="Proteomes" id="UP001317629">
    <property type="component" value="Plasmid pSS37A-Re-1"/>
</dbReference>
<evidence type="ECO:0000313" key="2">
    <source>
        <dbReference type="Proteomes" id="UP001317629"/>
    </source>
</evidence>
<organism evidence="1 2">
    <name type="scientific">Methylocystis iwaonis</name>
    <dbReference type="NCBI Taxonomy" id="2885079"/>
    <lineage>
        <taxon>Bacteria</taxon>
        <taxon>Pseudomonadati</taxon>
        <taxon>Pseudomonadota</taxon>
        <taxon>Alphaproteobacteria</taxon>
        <taxon>Hyphomicrobiales</taxon>
        <taxon>Methylocystaceae</taxon>
        <taxon>Methylocystis</taxon>
    </lineage>
</organism>
<keyword evidence="1" id="KW-0614">Plasmid</keyword>
<protein>
    <submittedName>
        <fullName evidence="1">Uncharacterized protein</fullName>
    </submittedName>
</protein>
<sequence length="148" mass="16318">MALTSSGALATALGLKIFLASWPAHASGRLPVRPSSQALASHRACVEALERQYAEDKRRIVEKTVDADGSSQETSLETSGIEWKGTDNVRYQATVWYHHGRVRTDLGQIETSHSFETRLRECKGATLHTSGETGYTLSTFEPWRKSAP</sequence>
<dbReference type="RefSeq" id="WP_281932464.1">
    <property type="nucleotide sequence ID" value="NZ_AP027143.1"/>
</dbReference>
<reference evidence="1 2" key="1">
    <citation type="journal article" date="2023" name="Int. J. Syst. Evol. Microbiol.">
        <title>Methylocystis iwaonis sp. nov., a type II methane-oxidizing bacterium from surface soil of a rice paddy field in Japan, and emended description of the genus Methylocystis (ex Whittenbury et al. 1970) Bowman et al. 1993.</title>
        <authorList>
            <person name="Kaise H."/>
            <person name="Sawadogo J.B."/>
            <person name="Alam M.S."/>
            <person name="Ueno C."/>
            <person name="Dianou D."/>
            <person name="Shinjo R."/>
            <person name="Asakawa S."/>
        </authorList>
    </citation>
    <scope>NUCLEOTIDE SEQUENCE [LARGE SCALE GENOMIC DNA]</scope>
    <source>
        <strain evidence="1 2">SS37A-Re</strain>
    </source>
</reference>
<evidence type="ECO:0000313" key="1">
    <source>
        <dbReference type="EMBL" id="BDV36142.1"/>
    </source>
</evidence>
<name>A0ABM8EDQ7_9HYPH</name>
<proteinExistence type="predicted"/>